<dbReference type="InterPro" id="IPR011990">
    <property type="entry name" value="TPR-like_helical_dom_sf"/>
</dbReference>
<dbReference type="CDD" id="cd20071">
    <property type="entry name" value="SET_SMYD"/>
    <property type="match status" value="1"/>
</dbReference>
<keyword evidence="6" id="KW-1185">Reference proteome</keyword>
<evidence type="ECO:0000256" key="2">
    <source>
        <dbReference type="SAM" id="SignalP"/>
    </source>
</evidence>
<dbReference type="InterPro" id="IPR053185">
    <property type="entry name" value="SET_domain_protein"/>
</dbReference>
<dbReference type="STRING" id="644352.J3P1A2"/>
<reference evidence="5" key="4">
    <citation type="journal article" date="2015" name="G3 (Bethesda)">
        <title>Genome sequences of three phytopathogenic species of the Magnaporthaceae family of fungi.</title>
        <authorList>
            <person name="Okagaki L.H."/>
            <person name="Nunes C.C."/>
            <person name="Sailsbery J."/>
            <person name="Clay B."/>
            <person name="Brown D."/>
            <person name="John T."/>
            <person name="Oh Y."/>
            <person name="Young N."/>
            <person name="Fitzgerald M."/>
            <person name="Haas B.J."/>
            <person name="Zeng Q."/>
            <person name="Young S."/>
            <person name="Adiconis X."/>
            <person name="Fan L."/>
            <person name="Levin J.Z."/>
            <person name="Mitchell T.K."/>
            <person name="Okubara P.A."/>
            <person name="Farman M.L."/>
            <person name="Kohn L.M."/>
            <person name="Birren B."/>
            <person name="Ma L.-J."/>
            <person name="Dean R.A."/>
        </authorList>
    </citation>
    <scope>NUCLEOTIDE SEQUENCE</scope>
    <source>
        <strain evidence="5">R3-111a-1</strain>
    </source>
</reference>
<gene>
    <name evidence="5" type="primary">20347757</name>
    <name evidence="4" type="ORF">GGTG_07299</name>
</gene>
<evidence type="ECO:0000313" key="5">
    <source>
        <dbReference type="EnsemblFungi" id="EJT77387"/>
    </source>
</evidence>
<feature type="signal peptide" evidence="2">
    <location>
        <begin position="1"/>
        <end position="19"/>
    </location>
</feature>
<dbReference type="PANTHER" id="PTHR47332">
    <property type="entry name" value="SET DOMAIN-CONTAINING PROTEIN 5"/>
    <property type="match status" value="1"/>
</dbReference>
<dbReference type="InterPro" id="IPR001214">
    <property type="entry name" value="SET_dom"/>
</dbReference>
<dbReference type="Proteomes" id="UP000006039">
    <property type="component" value="Unassembled WGS sequence"/>
</dbReference>
<dbReference type="GeneID" id="20347757"/>
<feature type="domain" description="SET" evidence="3">
    <location>
        <begin position="101"/>
        <end position="241"/>
    </location>
</feature>
<keyword evidence="2" id="KW-0732">Signal</keyword>
<dbReference type="RefSeq" id="XP_009223387.1">
    <property type="nucleotide sequence ID" value="XM_009225123.1"/>
</dbReference>
<reference evidence="4" key="3">
    <citation type="submission" date="2010-09" db="EMBL/GenBank/DDBJ databases">
        <title>Annotation of Gaeumannomyces graminis var. tritici R3-111a-1.</title>
        <authorList>
            <consortium name="The Broad Institute Genome Sequencing Platform"/>
            <person name="Ma L.-J."/>
            <person name="Dead R."/>
            <person name="Young S.K."/>
            <person name="Zeng Q."/>
            <person name="Gargeya S."/>
            <person name="Fitzgerald M."/>
            <person name="Haas B."/>
            <person name="Abouelleil A."/>
            <person name="Alvarado L."/>
            <person name="Arachchi H.M."/>
            <person name="Berlin A."/>
            <person name="Brown A."/>
            <person name="Chapman S.B."/>
            <person name="Chen Z."/>
            <person name="Dunbar C."/>
            <person name="Freedman E."/>
            <person name="Gearin G."/>
            <person name="Gellesch M."/>
            <person name="Goldberg J."/>
            <person name="Griggs A."/>
            <person name="Gujja S."/>
            <person name="Heiman D."/>
            <person name="Howarth C."/>
            <person name="Larson L."/>
            <person name="Lui A."/>
            <person name="MacDonald P.J.P."/>
            <person name="Mehta T."/>
            <person name="Montmayeur A."/>
            <person name="Murphy C."/>
            <person name="Neiman D."/>
            <person name="Pearson M."/>
            <person name="Priest M."/>
            <person name="Roberts A."/>
            <person name="Saif S."/>
            <person name="Shea T."/>
            <person name="Shenoy N."/>
            <person name="Sisk P."/>
            <person name="Stolte C."/>
            <person name="Sykes S."/>
            <person name="Yandava C."/>
            <person name="Wortman J."/>
            <person name="Nusbaum C."/>
            <person name="Birren B."/>
        </authorList>
    </citation>
    <scope>NUCLEOTIDE SEQUENCE</scope>
    <source>
        <strain evidence="4">R3-111a-1</strain>
    </source>
</reference>
<sequence>MLWIHLLCTAVLPSTLALAECLWQDYSSPLDDTVRQTCGAEDATGWQGPEHCMGDSCLYWNPRYNNGQGLALITRGEQAMEAAALTEAATDGPPLTSPEDPPFRVAEVPGKGRGLVATRLIRTGEVVLSVRPVLAVDVDAFHGLPEAKVGALYDRALEKLSPAAREGFMGQAGDDVRAKLARNAFTLWIGARGKHMAVYPQAALINHDCRPSTTYRLSNLTHITTAVRDIQPGEEISLSYIDLMQPRAERQARLRGWGFDCRCRQCSLPDHAAAAASDANVARIHELTAALDSLDGAVTADTGRELVALHERERLHLYLGAACTRAALNFGMFGMRDEVVAYGERAIEALERQLGPRAADIPSLKALVEDPTGHWTWGLRTRRGKGKGEEEEVRGDEAASNEL</sequence>
<evidence type="ECO:0000313" key="4">
    <source>
        <dbReference type="EMBL" id="EJT77387.1"/>
    </source>
</evidence>
<dbReference type="PROSITE" id="PS50280">
    <property type="entry name" value="SET"/>
    <property type="match status" value="1"/>
</dbReference>
<reference evidence="6" key="1">
    <citation type="submission" date="2010-07" db="EMBL/GenBank/DDBJ databases">
        <title>The genome sequence of Gaeumannomyces graminis var. tritici strain R3-111a-1.</title>
        <authorList>
            <consortium name="The Broad Institute Genome Sequencing Platform"/>
            <person name="Ma L.-J."/>
            <person name="Dead R."/>
            <person name="Young S."/>
            <person name="Zeng Q."/>
            <person name="Koehrsen M."/>
            <person name="Alvarado L."/>
            <person name="Berlin A."/>
            <person name="Chapman S.B."/>
            <person name="Chen Z."/>
            <person name="Freedman E."/>
            <person name="Gellesch M."/>
            <person name="Goldberg J."/>
            <person name="Griggs A."/>
            <person name="Gujja S."/>
            <person name="Heilman E.R."/>
            <person name="Heiman D."/>
            <person name="Hepburn T."/>
            <person name="Howarth C."/>
            <person name="Jen D."/>
            <person name="Larson L."/>
            <person name="Mehta T."/>
            <person name="Neiman D."/>
            <person name="Pearson M."/>
            <person name="Roberts A."/>
            <person name="Saif S."/>
            <person name="Shea T."/>
            <person name="Shenoy N."/>
            <person name="Sisk P."/>
            <person name="Stolte C."/>
            <person name="Sykes S."/>
            <person name="Walk T."/>
            <person name="White J."/>
            <person name="Yandava C."/>
            <person name="Haas B."/>
            <person name="Nusbaum C."/>
            <person name="Birren B."/>
        </authorList>
    </citation>
    <scope>NUCLEOTIDE SEQUENCE [LARGE SCALE GENOMIC DNA]</scope>
    <source>
        <strain evidence="6">R3-111a-1</strain>
    </source>
</reference>
<evidence type="ECO:0000313" key="6">
    <source>
        <dbReference type="Proteomes" id="UP000006039"/>
    </source>
</evidence>
<organism evidence="4">
    <name type="scientific">Gaeumannomyces tritici (strain R3-111a-1)</name>
    <name type="common">Wheat and barley take-all root rot fungus</name>
    <name type="synonym">Gaeumannomyces graminis var. tritici</name>
    <dbReference type="NCBI Taxonomy" id="644352"/>
    <lineage>
        <taxon>Eukaryota</taxon>
        <taxon>Fungi</taxon>
        <taxon>Dikarya</taxon>
        <taxon>Ascomycota</taxon>
        <taxon>Pezizomycotina</taxon>
        <taxon>Sordariomycetes</taxon>
        <taxon>Sordariomycetidae</taxon>
        <taxon>Magnaporthales</taxon>
        <taxon>Magnaporthaceae</taxon>
        <taxon>Gaeumannomyces</taxon>
    </lineage>
</organism>
<dbReference type="OrthoDB" id="1028014at2759"/>
<protein>
    <recommendedName>
        <fullName evidence="3">SET domain-containing protein</fullName>
    </recommendedName>
</protein>
<dbReference type="eggNOG" id="KOG2084">
    <property type="taxonomic scope" value="Eukaryota"/>
</dbReference>
<proteinExistence type="predicted"/>
<dbReference type="VEuPathDB" id="FungiDB:GGTG_07299"/>
<dbReference type="Gene3D" id="2.170.270.10">
    <property type="entry name" value="SET domain"/>
    <property type="match status" value="1"/>
</dbReference>
<dbReference type="Pfam" id="PF00856">
    <property type="entry name" value="SET"/>
    <property type="match status" value="1"/>
</dbReference>
<name>J3P1A2_GAET3</name>
<dbReference type="AlphaFoldDB" id="J3P1A2"/>
<evidence type="ECO:0000259" key="3">
    <source>
        <dbReference type="PROSITE" id="PS50280"/>
    </source>
</evidence>
<feature type="chain" id="PRO_5015094742" description="SET domain-containing protein" evidence="2">
    <location>
        <begin position="20"/>
        <end position="403"/>
    </location>
</feature>
<feature type="region of interest" description="Disordered" evidence="1">
    <location>
        <begin position="380"/>
        <end position="403"/>
    </location>
</feature>
<reference evidence="5" key="5">
    <citation type="submission" date="2018-04" db="UniProtKB">
        <authorList>
            <consortium name="EnsemblFungi"/>
        </authorList>
    </citation>
    <scope>IDENTIFICATION</scope>
    <source>
        <strain evidence="5">R3-111a-1</strain>
    </source>
</reference>
<dbReference type="PANTHER" id="PTHR47332:SF6">
    <property type="entry name" value="SET DOMAIN-CONTAINING PROTEIN"/>
    <property type="match status" value="1"/>
</dbReference>
<accession>J3P1A2</accession>
<dbReference type="SMART" id="SM00317">
    <property type="entry name" value="SET"/>
    <property type="match status" value="1"/>
</dbReference>
<dbReference type="Gene3D" id="1.25.40.10">
    <property type="entry name" value="Tetratricopeptide repeat domain"/>
    <property type="match status" value="1"/>
</dbReference>
<dbReference type="SUPFAM" id="SSF82199">
    <property type="entry name" value="SET domain"/>
    <property type="match status" value="1"/>
</dbReference>
<dbReference type="EnsemblFungi" id="EJT77387">
    <property type="protein sequence ID" value="EJT77387"/>
    <property type="gene ID" value="GGTG_07299"/>
</dbReference>
<dbReference type="EMBL" id="GL385397">
    <property type="protein sequence ID" value="EJT77387.1"/>
    <property type="molecule type" value="Genomic_DNA"/>
</dbReference>
<reference evidence="4" key="2">
    <citation type="submission" date="2010-07" db="EMBL/GenBank/DDBJ databases">
        <authorList>
            <consortium name="The Broad Institute Genome Sequencing Platform"/>
            <consortium name="Broad Institute Genome Sequencing Center for Infectious Disease"/>
            <person name="Ma L.-J."/>
            <person name="Dead R."/>
            <person name="Young S."/>
            <person name="Zeng Q."/>
            <person name="Koehrsen M."/>
            <person name="Alvarado L."/>
            <person name="Berlin A."/>
            <person name="Chapman S.B."/>
            <person name="Chen Z."/>
            <person name="Freedman E."/>
            <person name="Gellesch M."/>
            <person name="Goldberg J."/>
            <person name="Griggs A."/>
            <person name="Gujja S."/>
            <person name="Heilman E.R."/>
            <person name="Heiman D."/>
            <person name="Hepburn T."/>
            <person name="Howarth C."/>
            <person name="Jen D."/>
            <person name="Larson L."/>
            <person name="Mehta T."/>
            <person name="Neiman D."/>
            <person name="Pearson M."/>
            <person name="Roberts A."/>
            <person name="Saif S."/>
            <person name="Shea T."/>
            <person name="Shenoy N."/>
            <person name="Sisk P."/>
            <person name="Stolte C."/>
            <person name="Sykes S."/>
            <person name="Walk T."/>
            <person name="White J."/>
            <person name="Yandava C."/>
            <person name="Haas B."/>
            <person name="Nusbaum C."/>
            <person name="Birren B."/>
        </authorList>
    </citation>
    <scope>NUCLEOTIDE SEQUENCE</scope>
    <source>
        <strain evidence="4">R3-111a-1</strain>
    </source>
</reference>
<dbReference type="HOGENOM" id="CLU_028281_6_1_1"/>
<evidence type="ECO:0000256" key="1">
    <source>
        <dbReference type="SAM" id="MobiDB-lite"/>
    </source>
</evidence>
<dbReference type="InterPro" id="IPR046341">
    <property type="entry name" value="SET_dom_sf"/>
</dbReference>